<feature type="region of interest" description="Disordered" evidence="1">
    <location>
        <begin position="98"/>
        <end position="132"/>
    </location>
</feature>
<gene>
    <name evidence="2" type="ORF">F5147DRAFT_834699</name>
</gene>
<feature type="non-terminal residue" evidence="2">
    <location>
        <position position="132"/>
    </location>
</feature>
<dbReference type="EMBL" id="JABBWM010000010">
    <property type="protein sequence ID" value="KAG2114317.1"/>
    <property type="molecule type" value="Genomic_DNA"/>
</dbReference>
<keyword evidence="3" id="KW-1185">Reference proteome</keyword>
<comment type="caution">
    <text evidence="2">The sequence shown here is derived from an EMBL/GenBank/DDBJ whole genome shotgun (WGS) entry which is preliminary data.</text>
</comment>
<dbReference type="OrthoDB" id="5321006at2759"/>
<evidence type="ECO:0000313" key="2">
    <source>
        <dbReference type="EMBL" id="KAG2114317.1"/>
    </source>
</evidence>
<dbReference type="GeneID" id="64706184"/>
<proteinExistence type="predicted"/>
<protein>
    <submittedName>
        <fullName evidence="2">Uncharacterized protein</fullName>
    </submittedName>
</protein>
<dbReference type="AlphaFoldDB" id="A0A9P7FER0"/>
<dbReference type="Proteomes" id="UP000823399">
    <property type="component" value="Unassembled WGS sequence"/>
</dbReference>
<evidence type="ECO:0000256" key="1">
    <source>
        <dbReference type="SAM" id="MobiDB-lite"/>
    </source>
</evidence>
<evidence type="ECO:0000313" key="3">
    <source>
        <dbReference type="Proteomes" id="UP000823399"/>
    </source>
</evidence>
<dbReference type="RefSeq" id="XP_041296430.1">
    <property type="nucleotide sequence ID" value="XM_041443925.1"/>
</dbReference>
<sequence length="132" mass="14762">MEDQENRYTMPVQRGTREPEVAEVNFGFMPNYQDTAAWLLSTTRVDIPSVSPSTISSCLSSHPPSRIVRSDMSVTSLHLHSHPHPPLHLYVHIHLPHPDHPISLEQPRQALPTMPKANLSNPAGPHQSSMPQ</sequence>
<organism evidence="2 3">
    <name type="scientific">Suillus discolor</name>
    <dbReference type="NCBI Taxonomy" id="1912936"/>
    <lineage>
        <taxon>Eukaryota</taxon>
        <taxon>Fungi</taxon>
        <taxon>Dikarya</taxon>
        <taxon>Basidiomycota</taxon>
        <taxon>Agaricomycotina</taxon>
        <taxon>Agaricomycetes</taxon>
        <taxon>Agaricomycetidae</taxon>
        <taxon>Boletales</taxon>
        <taxon>Suillineae</taxon>
        <taxon>Suillaceae</taxon>
        <taxon>Suillus</taxon>
    </lineage>
</organism>
<name>A0A9P7FER0_9AGAM</name>
<feature type="compositionally biased region" description="Polar residues" evidence="1">
    <location>
        <begin position="118"/>
        <end position="132"/>
    </location>
</feature>
<reference evidence="2" key="1">
    <citation type="journal article" date="2020" name="New Phytol.">
        <title>Comparative genomics reveals dynamic genome evolution in host specialist ectomycorrhizal fungi.</title>
        <authorList>
            <person name="Lofgren L.A."/>
            <person name="Nguyen N.H."/>
            <person name="Vilgalys R."/>
            <person name="Ruytinx J."/>
            <person name="Liao H.L."/>
            <person name="Branco S."/>
            <person name="Kuo A."/>
            <person name="LaButti K."/>
            <person name="Lipzen A."/>
            <person name="Andreopoulos W."/>
            <person name="Pangilinan J."/>
            <person name="Riley R."/>
            <person name="Hundley H."/>
            <person name="Na H."/>
            <person name="Barry K."/>
            <person name="Grigoriev I.V."/>
            <person name="Stajich J.E."/>
            <person name="Kennedy P.G."/>
        </authorList>
    </citation>
    <scope>NUCLEOTIDE SEQUENCE</scope>
    <source>
        <strain evidence="2">FC423</strain>
    </source>
</reference>
<accession>A0A9P7FER0</accession>